<reference evidence="15" key="1">
    <citation type="journal article" date="2014" name="Genome Announc.">
        <title>Genome sequence and annotation of Acremonium chrysogenum, producer of the beta-lactam antibiotic cephalosporin C.</title>
        <authorList>
            <person name="Terfehr D."/>
            <person name="Dahlmann T.A."/>
            <person name="Specht T."/>
            <person name="Zadra I."/>
            <person name="Kuernsteiner H."/>
            <person name="Kueck U."/>
        </authorList>
    </citation>
    <scope>NUCLEOTIDE SEQUENCE [LARGE SCALE GENOMIC DNA]</scope>
    <source>
        <strain evidence="15">ATCC 11550 / CBS 779.69 / DSM 880 / IAM 14645 / JCM 23072 / IMI 49137</strain>
    </source>
</reference>
<dbReference type="Pfam" id="PF08242">
    <property type="entry name" value="Methyltransf_12"/>
    <property type="match status" value="1"/>
</dbReference>
<proteinExistence type="predicted"/>
<dbReference type="Pfam" id="PF00698">
    <property type="entry name" value="Acyl_transf_1"/>
    <property type="match status" value="1"/>
</dbReference>
<evidence type="ECO:0000256" key="2">
    <source>
        <dbReference type="ARBA" id="ARBA00022450"/>
    </source>
</evidence>
<dbReference type="InterPro" id="IPR032821">
    <property type="entry name" value="PKS_assoc"/>
</dbReference>
<dbReference type="Gene3D" id="3.40.50.720">
    <property type="entry name" value="NAD(P)-binding Rossmann-like Domain"/>
    <property type="match status" value="1"/>
</dbReference>
<gene>
    <name evidence="14" type="ORF">ACRE_086600</name>
</gene>
<dbReference type="SUPFAM" id="SSF53335">
    <property type="entry name" value="S-adenosyl-L-methionine-dependent methyltransferases"/>
    <property type="match status" value="1"/>
</dbReference>
<organism evidence="14 15">
    <name type="scientific">Hapsidospora chrysogenum (strain ATCC 11550 / CBS 779.69 / DSM 880 / IAM 14645 / JCM 23072 / IMI 49137)</name>
    <name type="common">Acremonium chrysogenum</name>
    <dbReference type="NCBI Taxonomy" id="857340"/>
    <lineage>
        <taxon>Eukaryota</taxon>
        <taxon>Fungi</taxon>
        <taxon>Dikarya</taxon>
        <taxon>Ascomycota</taxon>
        <taxon>Pezizomycotina</taxon>
        <taxon>Sordariomycetes</taxon>
        <taxon>Hypocreomycetidae</taxon>
        <taxon>Hypocreales</taxon>
        <taxon>Bionectriaceae</taxon>
        <taxon>Hapsidospora</taxon>
    </lineage>
</organism>
<evidence type="ECO:0000256" key="4">
    <source>
        <dbReference type="ARBA" id="ARBA00022679"/>
    </source>
</evidence>
<evidence type="ECO:0000313" key="15">
    <source>
        <dbReference type="Proteomes" id="UP000029964"/>
    </source>
</evidence>
<dbReference type="InterPro" id="IPR006162">
    <property type="entry name" value="Ppantetheine_attach_site"/>
</dbReference>
<feature type="domain" description="Carrier" evidence="11">
    <location>
        <begin position="2553"/>
        <end position="2630"/>
    </location>
</feature>
<evidence type="ECO:0000259" key="12">
    <source>
        <dbReference type="PROSITE" id="PS52004"/>
    </source>
</evidence>
<dbReference type="SUPFAM" id="SSF47336">
    <property type="entry name" value="ACP-like"/>
    <property type="match status" value="1"/>
</dbReference>
<dbReference type="Gene3D" id="1.10.1200.10">
    <property type="entry name" value="ACP-like"/>
    <property type="match status" value="1"/>
</dbReference>
<dbReference type="InterPro" id="IPR014031">
    <property type="entry name" value="Ketoacyl_synth_C"/>
</dbReference>
<dbReference type="Pfam" id="PF21089">
    <property type="entry name" value="PKS_DH_N"/>
    <property type="match status" value="1"/>
</dbReference>
<dbReference type="Pfam" id="PF14765">
    <property type="entry name" value="PS-DH"/>
    <property type="match status" value="1"/>
</dbReference>
<dbReference type="CDD" id="cd02440">
    <property type="entry name" value="AdoMet_MTases"/>
    <property type="match status" value="1"/>
</dbReference>
<dbReference type="InterPro" id="IPR014030">
    <property type="entry name" value="Ketoacyl_synth_N"/>
</dbReference>
<dbReference type="InterPro" id="IPR057326">
    <property type="entry name" value="KR_dom"/>
</dbReference>
<dbReference type="PROSITE" id="PS00606">
    <property type="entry name" value="KS3_1"/>
    <property type="match status" value="1"/>
</dbReference>
<dbReference type="InterPro" id="IPR042104">
    <property type="entry name" value="PKS_dehydratase_sf"/>
</dbReference>
<dbReference type="GO" id="GO:0016491">
    <property type="term" value="F:oxidoreductase activity"/>
    <property type="evidence" value="ECO:0007669"/>
    <property type="project" value="UniProtKB-KW"/>
</dbReference>
<dbReference type="InterPro" id="IPR020807">
    <property type="entry name" value="PKS_DH"/>
</dbReference>
<dbReference type="GO" id="GO:0006633">
    <property type="term" value="P:fatty acid biosynthetic process"/>
    <property type="evidence" value="ECO:0007669"/>
    <property type="project" value="InterPro"/>
</dbReference>
<dbReference type="InterPro" id="IPR020841">
    <property type="entry name" value="PKS_Beta-ketoAc_synthase_dom"/>
</dbReference>
<keyword evidence="3" id="KW-0597">Phosphoprotein</keyword>
<sequence length="2637" mass="286855">MAHISTMSSGHHAGISNGQPNGSQHEPGLDGHDDDDPIAVCGLALKFPEDATTPGKLWQILLEKRCVSSDFPAERCNLEGFHRMNPRLNTLPLKGGHFIKEDLSRFDADFFSISPTEAASLDPLQRWLLEVAYAAIENAGIPMEAISGSSTAVYTGCFGVDYILQLSRDPENPGPYTALCLGLSMLANRLSWFFNLQGPSVGVDSACSSTAMALDMGCRSLRDGSCETVLVAGANIASAPETYSWMSNLNFLSPDSKCYSFDSRANGYARGEGFAVVVLEKLSRAIRQGHNIRAVIRATASNQDGKTPGITQPSREAQERLIRDTYRKAGLSMEPTRFFEAHGTGTPIGDPREAQAIGNVFREHRSSEDPLYVGALKSNIGHLEGASGIAGLIKAILVLEKGVIPPNANFERLNPKIDADHLRISFPQEARPWPTKGLRRVSVNSFGYGGANSHVVLDDAYNYMKLRGLNGKHATSPLPPETALGGPAPAVDVVNRVNGSGHDGAAPAAPKLLVLSAADKNGIGRMTEELRGWFKSLDPVQASNPNLLADLAFTLDSHRSRLSWRSFALLNTAEDLRSLPSLTPTKAKVDPARIGFVFNGQGAQWCGMGRELLCYQSVKDDLDRARDVLSSLGCHWSPIVELSKSEQDSNINKPDFSQTLCTVLQLALVNLLRRLDVQPAAVVGHSSGEIAAAYAAGGLDYESALRVAYFRGICSAELVDHSVRSKTSGSMISVGLSESEAKDHIARINQSAASFGLSIACVNSPSNVTVSGEERLIDMLEEELQQRDEKVFCRKLSVPVAYHSRQMESIAAKYTSMLDTLSRPGPDDTVTPVPMISSVTGEPVSPDILVDPRYWALNMTSTVQFSKAVTNMVAQAEPVKKLDGSHKFASVVNHLIELGPHAALQSPIRSILSSSPRGPSISYSSALRRGKPATDTLLRCIGELYCMGLSPDLRKANEPVGKDTSRSLLVHLPQYPFDHSKTHWHESRLSRRFRLRRHAPAELLGVMTPDSNASDARWRHYIRLSESQWAEHHVIDGKTLYPAAGMIVFAIEAAKQLVSTHFKGHIDCFTLRDVRFEAPLDLSVGQLEVETSLHATTAESGPGVVSFDFAIRRFNENDDECVACRGSISVELSSHSQEAKWERNKILEQREAISAQLRSLNRETTVPVDSQRMYTSLEDSGLAYGAPFQNLREQRCNQGMPRQAAAQVELFSPGPETEPHVIHPATLDAVFHLCFTALTAGGKQPMPTAVPSRVGCLWVSSTGLSQPDSQKVTACTSLRKSTTRGETYDGGAFKGGPDMEVRVWFKGLETTNITSLPQNPFFSGGLESPRPDQFCMTVSSKVALDKLSPTEVCSVLESMDKNGPSPWPANLDIYLLVALERLVTEVDFESISEPERWQTQFWKWTTHHLNRFRNDASLGWDDLQSPLNQTRANFELVGRAVASTGAIGHVFVKVAENLSKLVTKDIDPLDFLMRSGMLDEFYKQLADTQAADYVDLLAHQNPGLKILEVGGGTGGTTRRMIHALSSGGTGSLRCDRYDFTDISLAFFEKLREELALVIPQMTFGKLDAERDIVEQGYEAGSYDLVVADNVLHATHDIPTTLSQIRRALKPGGKIVLNENIRTDAWTSGFIFGLLPGWWHGAGRGRELSPLLSAEAWDASLKASGFSGIDILLEKPQADGVSLLVSTAVAEQGTLSDLSRPPALLNGKVSIVVDTGSVQQQKLANTLCSTFCETFGQKPIVLDLSLAVAEGRARSPDDLVVSLLDYGSPFLSKLTKTSWRALQGLIGESHRLLWLSGGGGRDPSPDYSIVDGLTRTLCFERYDLQFVTLGLDLRQSTENPSQSIRHVVAVVREMEQARGQENYERDYTVVDDTLHIRRLLEANHIKEAMHQRLQPTITTPVMVRNSRFQVSFELAPSGDVTPYYEEMQPWDGALGVDEVEVSVKAVSLQPSERPTALGHFENSQLGGLCSGVIVQAGSSSGFHPGDRVVVVQAGSLRSHVRAPSSTVALIRPPMSFEDVCTTVAPLTAAHHALVDVGRVRPGDSVLIHGVDGPVGYAFVDLLAYLGVTDVWATLTSQDGNKKDTFAAEILRGGFPENRLIPQSCIDNSSMLSSRWKRRFDAVISPYPASQGSLNLSCLRSGGRYILLQTWPSNAAQQIRDAPASASLSLVQHSTASQSVESMKYVAAALHSFRRGSTEAESSHTALFAAPKLSDALARLQHTTERDSVIITYEDSGTIQLRTPNAPNLTLRADATYLIAGGFGGLGRVLARWLVDRGARYLILISRSGASKPEAKALVAELEAKGVHVEGLACDVADSDRLRGLLDECARMMPPVAGCIQASMVLTERVFQGMTFEDWSQSVDPKVKGSWNLHQMLPRGMDFFVMLSSVMGILGTGSLAGYNSGSTFQDAFARYRVSQGERAVTLDLGTVPDEGYLADILGTDRGRAMGLQSNRYTFTYVKEICGLLDLCCDPSQPLFRTTDQSQCILGLRPPSHWKHVEEVPTSMCQPFWGHMHHIPLPKSVEAKADATTKGPRPGKMVETAVKLAASGSLAEASEITSKALATRVASLLGSSEDSIELQNPMDSYGLDSLSAIHVRNWVGKKFSVDMPVFEILGGATFIDAGESIARKVHSSRSAA</sequence>
<dbReference type="InterPro" id="IPR013217">
    <property type="entry name" value="Methyltransf_12"/>
</dbReference>
<dbReference type="SUPFAM" id="SSF52151">
    <property type="entry name" value="FabD/lysophospholipase-like"/>
    <property type="match status" value="1"/>
</dbReference>
<dbReference type="Gene3D" id="3.40.366.10">
    <property type="entry name" value="Malonyl-Coenzyme A Acyl Carrier Protein, domain 2"/>
    <property type="match status" value="1"/>
</dbReference>
<evidence type="ECO:0000256" key="10">
    <source>
        <dbReference type="SAM" id="MobiDB-lite"/>
    </source>
</evidence>
<dbReference type="InterPro" id="IPR050091">
    <property type="entry name" value="PKS_NRPS_Biosynth_Enz"/>
</dbReference>
<evidence type="ECO:0000256" key="9">
    <source>
        <dbReference type="PROSITE-ProRule" id="PRU01363"/>
    </source>
</evidence>
<dbReference type="Gene3D" id="3.10.129.110">
    <property type="entry name" value="Polyketide synthase dehydratase"/>
    <property type="match status" value="1"/>
</dbReference>
<keyword evidence="8" id="KW-0012">Acyltransferase</keyword>
<dbReference type="SUPFAM" id="SSF51735">
    <property type="entry name" value="NAD(P)-binding Rossmann-fold domains"/>
    <property type="match status" value="2"/>
</dbReference>
<evidence type="ECO:0000256" key="8">
    <source>
        <dbReference type="ARBA" id="ARBA00023315"/>
    </source>
</evidence>
<evidence type="ECO:0000259" key="11">
    <source>
        <dbReference type="PROSITE" id="PS50075"/>
    </source>
</evidence>
<dbReference type="SMART" id="SM00829">
    <property type="entry name" value="PKS_ER"/>
    <property type="match status" value="1"/>
</dbReference>
<dbReference type="Gene3D" id="3.40.47.10">
    <property type="match status" value="1"/>
</dbReference>
<dbReference type="OrthoDB" id="329835at2759"/>
<dbReference type="CDD" id="cd05195">
    <property type="entry name" value="enoyl_red"/>
    <property type="match status" value="1"/>
</dbReference>
<dbReference type="SMART" id="SM00825">
    <property type="entry name" value="PKS_KS"/>
    <property type="match status" value="1"/>
</dbReference>
<evidence type="ECO:0000259" key="13">
    <source>
        <dbReference type="PROSITE" id="PS52019"/>
    </source>
</evidence>
<keyword evidence="5" id="KW-0521">NADP</keyword>
<comment type="pathway">
    <text evidence="1">Secondary metabolite biosynthesis.</text>
</comment>
<feature type="active site" description="Proton acceptor; for dehydratase activity" evidence="9">
    <location>
        <position position="1033"/>
    </location>
</feature>
<dbReference type="PANTHER" id="PTHR43775">
    <property type="entry name" value="FATTY ACID SYNTHASE"/>
    <property type="match status" value="1"/>
</dbReference>
<dbReference type="InterPro" id="IPR013968">
    <property type="entry name" value="PKS_KR"/>
</dbReference>
<dbReference type="InterPro" id="IPR011032">
    <property type="entry name" value="GroES-like_sf"/>
</dbReference>
<dbReference type="Pfam" id="PF08659">
    <property type="entry name" value="KR"/>
    <property type="match status" value="1"/>
</dbReference>
<dbReference type="InterPro" id="IPR029063">
    <property type="entry name" value="SAM-dependent_MTases_sf"/>
</dbReference>
<dbReference type="InterPro" id="IPR014043">
    <property type="entry name" value="Acyl_transferase_dom"/>
</dbReference>
<dbReference type="Pfam" id="PF23114">
    <property type="entry name" value="NAD-bd_HRPKS_sdrA"/>
    <property type="match status" value="1"/>
</dbReference>
<dbReference type="CDD" id="cd05274">
    <property type="entry name" value="KR_FAS_SDR_x"/>
    <property type="match status" value="1"/>
</dbReference>
<dbReference type="PROSITE" id="PS00012">
    <property type="entry name" value="PHOSPHOPANTETHEINE"/>
    <property type="match status" value="1"/>
</dbReference>
<dbReference type="InterPro" id="IPR009081">
    <property type="entry name" value="PP-bd_ACP"/>
</dbReference>
<dbReference type="SUPFAM" id="SSF50129">
    <property type="entry name" value="GroES-like"/>
    <property type="match status" value="1"/>
</dbReference>
<feature type="region of interest" description="C-terminal hotdog fold" evidence="9">
    <location>
        <begin position="1165"/>
        <end position="1319"/>
    </location>
</feature>
<dbReference type="Pfam" id="PF00109">
    <property type="entry name" value="ketoacyl-synt"/>
    <property type="match status" value="1"/>
</dbReference>
<dbReference type="InterPro" id="IPR049900">
    <property type="entry name" value="PKS_mFAS_DH"/>
</dbReference>
<name>A0A086SU57_HAPC1</name>
<dbReference type="Gene3D" id="3.40.50.150">
    <property type="entry name" value="Vaccinia Virus protein VP39"/>
    <property type="match status" value="1"/>
</dbReference>
<accession>A0A086SU57</accession>
<dbReference type="InterPro" id="IPR018201">
    <property type="entry name" value="Ketoacyl_synth_AS"/>
</dbReference>
<dbReference type="InterPro" id="IPR001227">
    <property type="entry name" value="Ac_transferase_dom_sf"/>
</dbReference>
<dbReference type="Proteomes" id="UP000029964">
    <property type="component" value="Unassembled WGS sequence"/>
</dbReference>
<feature type="domain" description="Ketosynthase family 3 (KS3)" evidence="12">
    <location>
        <begin position="35"/>
        <end position="459"/>
    </location>
</feature>
<feature type="domain" description="PKS/mFAS DH" evidence="13">
    <location>
        <begin position="1001"/>
        <end position="1319"/>
    </location>
</feature>
<dbReference type="InterPro" id="IPR049551">
    <property type="entry name" value="PKS_DH_C"/>
</dbReference>
<dbReference type="InterPro" id="IPR036291">
    <property type="entry name" value="NAD(P)-bd_dom_sf"/>
</dbReference>
<dbReference type="SMART" id="SM00826">
    <property type="entry name" value="PKS_DH"/>
    <property type="match status" value="1"/>
</dbReference>
<dbReference type="InterPro" id="IPR016035">
    <property type="entry name" value="Acyl_Trfase/lysoPLipase"/>
</dbReference>
<keyword evidence="7" id="KW-0511">Multifunctional enzyme</keyword>
<evidence type="ECO:0000256" key="7">
    <source>
        <dbReference type="ARBA" id="ARBA00023268"/>
    </source>
</evidence>
<dbReference type="STRING" id="857340.A0A086SU57"/>
<protein>
    <submittedName>
        <fullName evidence="14">Lovastatin nonaketide synthase-like protein</fullName>
    </submittedName>
</protein>
<dbReference type="HOGENOM" id="CLU_000022_31_0_1"/>
<dbReference type="CDD" id="cd00833">
    <property type="entry name" value="PKS"/>
    <property type="match status" value="1"/>
</dbReference>
<dbReference type="SMART" id="SM00822">
    <property type="entry name" value="PKS_KR"/>
    <property type="match status" value="1"/>
</dbReference>
<dbReference type="EMBL" id="JPKY01000180">
    <property type="protein sequence ID" value="KFH40639.1"/>
    <property type="molecule type" value="Genomic_DNA"/>
</dbReference>
<feature type="active site" description="Proton donor; for dehydratase activity" evidence="9">
    <location>
        <position position="1228"/>
    </location>
</feature>
<keyword evidence="15" id="KW-1185">Reference proteome</keyword>
<dbReference type="SMART" id="SM00823">
    <property type="entry name" value="PKS_PP"/>
    <property type="match status" value="1"/>
</dbReference>
<dbReference type="PROSITE" id="PS50075">
    <property type="entry name" value="CARRIER"/>
    <property type="match status" value="1"/>
</dbReference>
<keyword evidence="6" id="KW-0560">Oxidoreductase</keyword>
<evidence type="ECO:0000256" key="6">
    <source>
        <dbReference type="ARBA" id="ARBA00023002"/>
    </source>
</evidence>
<dbReference type="Pfam" id="PF16197">
    <property type="entry name" value="KAsynt_C_assoc"/>
    <property type="match status" value="1"/>
</dbReference>
<keyword evidence="4" id="KW-0808">Transferase</keyword>
<dbReference type="InterPro" id="IPR016036">
    <property type="entry name" value="Malonyl_transacylase_ACP-bd"/>
</dbReference>
<feature type="region of interest" description="N-terminal hotdog fold" evidence="9">
    <location>
        <begin position="1001"/>
        <end position="1135"/>
    </location>
</feature>
<dbReference type="GO" id="GO:0004312">
    <property type="term" value="F:fatty acid synthase activity"/>
    <property type="evidence" value="ECO:0007669"/>
    <property type="project" value="TreeGrafter"/>
</dbReference>
<evidence type="ECO:0000313" key="14">
    <source>
        <dbReference type="EMBL" id="KFH40639.1"/>
    </source>
</evidence>
<dbReference type="InterPro" id="IPR036736">
    <property type="entry name" value="ACP-like_sf"/>
</dbReference>
<dbReference type="Gene3D" id="3.90.180.10">
    <property type="entry name" value="Medium-chain alcohol dehydrogenases, catalytic domain"/>
    <property type="match status" value="1"/>
</dbReference>
<dbReference type="InterPro" id="IPR056501">
    <property type="entry name" value="NAD-bd_HRPKS_sdrA"/>
</dbReference>
<feature type="region of interest" description="Disordered" evidence="10">
    <location>
        <begin position="1"/>
        <end position="33"/>
    </location>
</feature>
<evidence type="ECO:0000256" key="1">
    <source>
        <dbReference type="ARBA" id="ARBA00005179"/>
    </source>
</evidence>
<dbReference type="SUPFAM" id="SSF53901">
    <property type="entry name" value="Thiolase-like"/>
    <property type="match status" value="1"/>
</dbReference>
<evidence type="ECO:0000256" key="3">
    <source>
        <dbReference type="ARBA" id="ARBA00022553"/>
    </source>
</evidence>
<dbReference type="GO" id="GO:0004315">
    <property type="term" value="F:3-oxoacyl-[acyl-carrier-protein] synthase activity"/>
    <property type="evidence" value="ECO:0007669"/>
    <property type="project" value="InterPro"/>
</dbReference>
<dbReference type="InterPro" id="IPR020843">
    <property type="entry name" value="ER"/>
</dbReference>
<evidence type="ECO:0000256" key="5">
    <source>
        <dbReference type="ARBA" id="ARBA00022857"/>
    </source>
</evidence>
<dbReference type="SMART" id="SM00827">
    <property type="entry name" value="PKS_AT"/>
    <property type="match status" value="1"/>
</dbReference>
<dbReference type="Pfam" id="PF00550">
    <property type="entry name" value="PP-binding"/>
    <property type="match status" value="1"/>
</dbReference>
<dbReference type="PROSITE" id="PS52004">
    <property type="entry name" value="KS3_2"/>
    <property type="match status" value="1"/>
</dbReference>
<dbReference type="InterPro" id="IPR020806">
    <property type="entry name" value="PKS_PP-bd"/>
</dbReference>
<dbReference type="GO" id="GO:0030639">
    <property type="term" value="P:polyketide biosynthetic process"/>
    <property type="evidence" value="ECO:0007669"/>
    <property type="project" value="UniProtKB-ARBA"/>
</dbReference>
<dbReference type="SUPFAM" id="SSF55048">
    <property type="entry name" value="Probable ACP-binding domain of malonyl-CoA ACP transacylase"/>
    <property type="match status" value="1"/>
</dbReference>
<dbReference type="Pfam" id="PF02801">
    <property type="entry name" value="Ketoacyl-synt_C"/>
    <property type="match status" value="1"/>
</dbReference>
<comment type="caution">
    <text evidence="14">The sequence shown here is derived from an EMBL/GenBank/DDBJ whole genome shotgun (WGS) entry which is preliminary data.</text>
</comment>
<dbReference type="GO" id="GO:0031177">
    <property type="term" value="F:phosphopantetheine binding"/>
    <property type="evidence" value="ECO:0007669"/>
    <property type="project" value="InterPro"/>
</dbReference>
<dbReference type="PANTHER" id="PTHR43775:SF29">
    <property type="entry name" value="ASPERFURANONE POLYKETIDE SYNTHASE AFOG-RELATED"/>
    <property type="match status" value="1"/>
</dbReference>
<dbReference type="InterPro" id="IPR049552">
    <property type="entry name" value="PKS_DH_N"/>
</dbReference>
<dbReference type="InterPro" id="IPR016039">
    <property type="entry name" value="Thiolase-like"/>
</dbReference>
<dbReference type="Gene3D" id="3.30.70.3290">
    <property type="match status" value="1"/>
</dbReference>
<dbReference type="PROSITE" id="PS52019">
    <property type="entry name" value="PKS_MFAS_DH"/>
    <property type="match status" value="1"/>
</dbReference>
<keyword evidence="2" id="KW-0596">Phosphopantetheine</keyword>